<gene>
    <name evidence="1" type="ORF">EYF80_031384</name>
</gene>
<keyword evidence="2" id="KW-1185">Reference proteome</keyword>
<dbReference type="Proteomes" id="UP000314294">
    <property type="component" value="Unassembled WGS sequence"/>
</dbReference>
<evidence type="ECO:0000313" key="2">
    <source>
        <dbReference type="Proteomes" id="UP000314294"/>
    </source>
</evidence>
<dbReference type="EMBL" id="SRLO01000380">
    <property type="protein sequence ID" value="TNN58373.1"/>
    <property type="molecule type" value="Genomic_DNA"/>
</dbReference>
<sequence length="81" mass="8799">MVRWVFQRGGGGGEVHLEMLRASRLVSAAVTSRSISLFYGHERLRSSPSPFGASLGTSNWSDVSLYFDQTTPNSIRVAPGV</sequence>
<proteinExistence type="predicted"/>
<accession>A0A4Z2H027</accession>
<dbReference type="AlphaFoldDB" id="A0A4Z2H027"/>
<protein>
    <submittedName>
        <fullName evidence="1">Uncharacterized protein</fullName>
    </submittedName>
</protein>
<evidence type="ECO:0000313" key="1">
    <source>
        <dbReference type="EMBL" id="TNN58373.1"/>
    </source>
</evidence>
<organism evidence="1 2">
    <name type="scientific">Liparis tanakae</name>
    <name type="common">Tanaka's snailfish</name>
    <dbReference type="NCBI Taxonomy" id="230148"/>
    <lineage>
        <taxon>Eukaryota</taxon>
        <taxon>Metazoa</taxon>
        <taxon>Chordata</taxon>
        <taxon>Craniata</taxon>
        <taxon>Vertebrata</taxon>
        <taxon>Euteleostomi</taxon>
        <taxon>Actinopterygii</taxon>
        <taxon>Neopterygii</taxon>
        <taxon>Teleostei</taxon>
        <taxon>Neoteleostei</taxon>
        <taxon>Acanthomorphata</taxon>
        <taxon>Eupercaria</taxon>
        <taxon>Perciformes</taxon>
        <taxon>Cottioidei</taxon>
        <taxon>Cottales</taxon>
        <taxon>Liparidae</taxon>
        <taxon>Liparis</taxon>
    </lineage>
</organism>
<name>A0A4Z2H027_9TELE</name>
<comment type="caution">
    <text evidence="1">The sequence shown here is derived from an EMBL/GenBank/DDBJ whole genome shotgun (WGS) entry which is preliminary data.</text>
</comment>
<reference evidence="1 2" key="1">
    <citation type="submission" date="2019-03" db="EMBL/GenBank/DDBJ databases">
        <title>First draft genome of Liparis tanakae, snailfish: a comprehensive survey of snailfish specific genes.</title>
        <authorList>
            <person name="Kim W."/>
            <person name="Song I."/>
            <person name="Jeong J.-H."/>
            <person name="Kim D."/>
            <person name="Kim S."/>
            <person name="Ryu S."/>
            <person name="Song J.Y."/>
            <person name="Lee S.K."/>
        </authorList>
    </citation>
    <scope>NUCLEOTIDE SEQUENCE [LARGE SCALE GENOMIC DNA]</scope>
    <source>
        <tissue evidence="1">Muscle</tissue>
    </source>
</reference>